<comment type="caution">
    <text evidence="1">The sequence shown here is derived from an EMBL/GenBank/DDBJ whole genome shotgun (WGS) entry which is preliminary data.</text>
</comment>
<proteinExistence type="predicted"/>
<dbReference type="Proteomes" id="UP001057402">
    <property type="component" value="Chromosome 3"/>
</dbReference>
<keyword evidence="2" id="KW-1185">Reference proteome</keyword>
<sequence>MAEVKQKKLEGSGVGILSATSEEETVSDLGFSEESTGVATAEVSHGCGGYAGAARSRVKGTYVAADGFYVGEDAQEFPNKILLSASMHEIERDSKNPLMSFCLETSLQLSPTSVTQSNLSIPSPTPLEQPSMKKDAAFGALQEDRGKVQSPRSLSLDGYRWRKYGQKQIKSPPSSRSYYRCTNTQCAAKKIECSDGLGHILESIYRSQHNHASPKKINGLSGSTVQESVGPAQKRYLIDCSSRGLGCLDPSISSRKVVHQLPSIPTRRKYISDNEEDVAMSAGKQQQASGGEPKQRVKRIKLLPECSPLQSGKDVEGVVDAADHVEASNDGYRWKKYGKKMMKGNQHLRNYYRCSSAGCQARKQIETTSDDTDTVIITYKGKHDHEKPVNRKRHGWSRVHSLSSTPPKAEDMSIEHRTSSQGLVDSDSDLTGKAMELGGEKAMESARTLLSMGLEVKSCQTAAG</sequence>
<gene>
    <name evidence="1" type="ORF">MLD38_006308</name>
</gene>
<organism evidence="1 2">
    <name type="scientific">Melastoma candidum</name>
    <dbReference type="NCBI Taxonomy" id="119954"/>
    <lineage>
        <taxon>Eukaryota</taxon>
        <taxon>Viridiplantae</taxon>
        <taxon>Streptophyta</taxon>
        <taxon>Embryophyta</taxon>
        <taxon>Tracheophyta</taxon>
        <taxon>Spermatophyta</taxon>
        <taxon>Magnoliopsida</taxon>
        <taxon>eudicotyledons</taxon>
        <taxon>Gunneridae</taxon>
        <taxon>Pentapetalae</taxon>
        <taxon>rosids</taxon>
        <taxon>malvids</taxon>
        <taxon>Myrtales</taxon>
        <taxon>Melastomataceae</taxon>
        <taxon>Melastomatoideae</taxon>
        <taxon>Melastomateae</taxon>
        <taxon>Melastoma</taxon>
    </lineage>
</organism>
<evidence type="ECO:0000313" key="1">
    <source>
        <dbReference type="EMBL" id="KAI4380080.1"/>
    </source>
</evidence>
<dbReference type="EMBL" id="CM042882">
    <property type="protein sequence ID" value="KAI4380080.1"/>
    <property type="molecule type" value="Genomic_DNA"/>
</dbReference>
<evidence type="ECO:0000313" key="2">
    <source>
        <dbReference type="Proteomes" id="UP001057402"/>
    </source>
</evidence>
<reference evidence="2" key="1">
    <citation type="journal article" date="2023" name="Front. Plant Sci.">
        <title>Chromosomal-level genome assembly of Melastoma candidum provides insights into trichome evolution.</title>
        <authorList>
            <person name="Zhong Y."/>
            <person name="Wu W."/>
            <person name="Sun C."/>
            <person name="Zou P."/>
            <person name="Liu Y."/>
            <person name="Dai S."/>
            <person name="Zhou R."/>
        </authorList>
    </citation>
    <scope>NUCLEOTIDE SEQUENCE [LARGE SCALE GENOMIC DNA]</scope>
</reference>
<accession>A0ACB9RMG6</accession>
<protein>
    <submittedName>
        <fullName evidence="1">Uncharacterized protein</fullName>
    </submittedName>
</protein>
<name>A0ACB9RMG6_9MYRT</name>